<evidence type="ECO:0000313" key="4">
    <source>
        <dbReference type="Proteomes" id="UP000483286"/>
    </source>
</evidence>
<comment type="caution">
    <text evidence="3">The sequence shown here is derived from an EMBL/GenBank/DDBJ whole genome shotgun (WGS) entry which is preliminary data.</text>
</comment>
<organism evidence="3 4">
    <name type="scientific">Deinococcus arboris</name>
    <dbReference type="NCBI Taxonomy" id="2682977"/>
    <lineage>
        <taxon>Bacteria</taxon>
        <taxon>Thermotogati</taxon>
        <taxon>Deinococcota</taxon>
        <taxon>Deinococci</taxon>
        <taxon>Deinococcales</taxon>
        <taxon>Deinococcaceae</taxon>
        <taxon>Deinococcus</taxon>
    </lineage>
</organism>
<feature type="region of interest" description="Disordered" evidence="1">
    <location>
        <begin position="64"/>
        <end position="85"/>
    </location>
</feature>
<name>A0A7C9MQ05_9DEIO</name>
<evidence type="ECO:0000313" key="3">
    <source>
        <dbReference type="EMBL" id="MVN86084.1"/>
    </source>
</evidence>
<dbReference type="EMBL" id="WQLB01000004">
    <property type="protein sequence ID" value="MVN86084.1"/>
    <property type="molecule type" value="Genomic_DNA"/>
</dbReference>
<proteinExistence type="predicted"/>
<keyword evidence="4" id="KW-1185">Reference proteome</keyword>
<evidence type="ECO:0000256" key="2">
    <source>
        <dbReference type="SAM" id="SignalP"/>
    </source>
</evidence>
<dbReference type="Proteomes" id="UP000483286">
    <property type="component" value="Unassembled WGS sequence"/>
</dbReference>
<dbReference type="RefSeq" id="WP_157458127.1">
    <property type="nucleotide sequence ID" value="NZ_WQLB01000004.1"/>
</dbReference>
<feature type="signal peptide" evidence="2">
    <location>
        <begin position="1"/>
        <end position="21"/>
    </location>
</feature>
<accession>A0A7C9MQ05</accession>
<dbReference type="AlphaFoldDB" id="A0A7C9MQ05"/>
<evidence type="ECO:0000256" key="1">
    <source>
        <dbReference type="SAM" id="MobiDB-lite"/>
    </source>
</evidence>
<keyword evidence="2" id="KW-0732">Signal</keyword>
<gene>
    <name evidence="3" type="ORF">GO986_04830</name>
</gene>
<reference evidence="3 4" key="1">
    <citation type="submission" date="2019-12" db="EMBL/GenBank/DDBJ databases">
        <title>Deinococcus sp. HMF7620 Genome sequencing and assembly.</title>
        <authorList>
            <person name="Kang H."/>
            <person name="Kim H."/>
            <person name="Joh K."/>
        </authorList>
    </citation>
    <scope>NUCLEOTIDE SEQUENCE [LARGE SCALE GENOMIC DNA]</scope>
    <source>
        <strain evidence="3 4">HMF7620</strain>
    </source>
</reference>
<sequence length="85" mass="8986">MPLVKSVACAAVLWLSSTASALLSGVPLPDGGWAGWRCLTPDEAPACRVPVFVRLDAAGRVKRQAQVPESRSLGPVLRHPDGRTL</sequence>
<protein>
    <submittedName>
        <fullName evidence="3">Uncharacterized protein</fullName>
    </submittedName>
</protein>
<feature type="chain" id="PRO_5028804304" evidence="2">
    <location>
        <begin position="22"/>
        <end position="85"/>
    </location>
</feature>